<organism evidence="2 3">
    <name type="scientific">Phytophthora palmivora</name>
    <dbReference type="NCBI Taxonomy" id="4796"/>
    <lineage>
        <taxon>Eukaryota</taxon>
        <taxon>Sar</taxon>
        <taxon>Stramenopiles</taxon>
        <taxon>Oomycota</taxon>
        <taxon>Peronosporomycetes</taxon>
        <taxon>Peronosporales</taxon>
        <taxon>Peronosporaceae</taxon>
        <taxon>Phytophthora</taxon>
    </lineage>
</organism>
<dbReference type="InterPro" id="IPR041588">
    <property type="entry name" value="Integrase_H2C2"/>
</dbReference>
<evidence type="ECO:0000259" key="1">
    <source>
        <dbReference type="Pfam" id="PF17921"/>
    </source>
</evidence>
<protein>
    <submittedName>
        <fullName evidence="2">Polyprotein</fullName>
    </submittedName>
</protein>
<dbReference type="OrthoDB" id="1938712at2759"/>
<dbReference type="Pfam" id="PF17921">
    <property type="entry name" value="Integrase_H2C2"/>
    <property type="match status" value="1"/>
</dbReference>
<evidence type="ECO:0000313" key="2">
    <source>
        <dbReference type="EMBL" id="POM70519.1"/>
    </source>
</evidence>
<feature type="domain" description="Integrase zinc-binding" evidence="1">
    <location>
        <begin position="75"/>
        <end position="132"/>
    </location>
</feature>
<dbReference type="AlphaFoldDB" id="A0A2P4XYF9"/>
<accession>A0A2P4XYF9</accession>
<dbReference type="Proteomes" id="UP000237271">
    <property type="component" value="Unassembled WGS sequence"/>
</dbReference>
<proteinExistence type="predicted"/>
<dbReference type="EMBL" id="NCKW01006953">
    <property type="protein sequence ID" value="POM70519.1"/>
    <property type="molecule type" value="Genomic_DNA"/>
</dbReference>
<comment type="caution">
    <text evidence="2">The sequence shown here is derived from an EMBL/GenBank/DDBJ whole genome shotgun (WGS) entry which is preliminary data.</text>
</comment>
<name>A0A2P4XYF9_9STRA</name>
<gene>
    <name evidence="2" type="ORF">PHPALM_13026</name>
</gene>
<keyword evidence="3" id="KW-1185">Reference proteome</keyword>
<evidence type="ECO:0000313" key="3">
    <source>
        <dbReference type="Proteomes" id="UP000237271"/>
    </source>
</evidence>
<reference evidence="2 3" key="1">
    <citation type="journal article" date="2017" name="Genome Biol. Evol.">
        <title>Phytophthora megakarya and P. palmivora, closely related causal agents of cacao black pod rot, underwent increases in genome sizes and gene numbers by different mechanisms.</title>
        <authorList>
            <person name="Ali S.S."/>
            <person name="Shao J."/>
            <person name="Lary D.J."/>
            <person name="Kronmiller B."/>
            <person name="Shen D."/>
            <person name="Strem M.D."/>
            <person name="Amoako-Attah I."/>
            <person name="Akrofi A.Y."/>
            <person name="Begoude B.A."/>
            <person name="Ten Hoopen G.M."/>
            <person name="Coulibaly K."/>
            <person name="Kebe B.I."/>
            <person name="Melnick R.L."/>
            <person name="Guiltinan M.J."/>
            <person name="Tyler B.M."/>
            <person name="Meinhardt L.W."/>
            <person name="Bailey B.A."/>
        </authorList>
    </citation>
    <scope>NUCLEOTIDE SEQUENCE [LARGE SCALE GENOMIC DNA]</scope>
    <source>
        <strain evidence="3">sbr112.9</strain>
    </source>
</reference>
<sequence>MANRRLARWHDLQPDTKFFHDLSITSFNNTSFSLAISDVVMSSDIISKIKKTYKKDREFQSVADDNPRIAVPNDVKIRQQIIGECHDAKYGGHTEAARTYLTLVHHWYWSKMLKSIQKLITDCEPCRRNKPRLEKLQACSNH</sequence>
<dbReference type="Gene3D" id="1.10.340.70">
    <property type="match status" value="1"/>
</dbReference>